<dbReference type="GO" id="GO:0033314">
    <property type="term" value="P:mitotic DNA replication checkpoint signaling"/>
    <property type="evidence" value="ECO:0007669"/>
    <property type="project" value="TreeGrafter"/>
</dbReference>
<evidence type="ECO:0000313" key="10">
    <source>
        <dbReference type="EMBL" id="KAF7502791.1"/>
    </source>
</evidence>
<keyword evidence="3" id="KW-0547">Nucleotide-binding</keyword>
<dbReference type="SUPFAM" id="SSF52540">
    <property type="entry name" value="P-loop containing nucleoside triphosphate hydrolases"/>
    <property type="match status" value="1"/>
</dbReference>
<dbReference type="OrthoDB" id="10265971at2759"/>
<feature type="region of interest" description="Disordered" evidence="8">
    <location>
        <begin position="469"/>
        <end position="489"/>
    </location>
</feature>
<dbReference type="PANTHER" id="PTHR12172">
    <property type="entry name" value="CELL CYCLE CHECKPOINT PROTEIN RAD17"/>
    <property type="match status" value="1"/>
</dbReference>
<evidence type="ECO:0000256" key="3">
    <source>
        <dbReference type="ARBA" id="ARBA00022741"/>
    </source>
</evidence>
<dbReference type="InterPro" id="IPR004582">
    <property type="entry name" value="Checkpoint_prot_Rad17_Rad24"/>
</dbReference>
<dbReference type="AlphaFoldDB" id="A0A8H7A8Z1"/>
<feature type="compositionally biased region" description="Basic and acidic residues" evidence="8">
    <location>
        <begin position="92"/>
        <end position="104"/>
    </location>
</feature>
<evidence type="ECO:0000256" key="4">
    <source>
        <dbReference type="ARBA" id="ARBA00022763"/>
    </source>
</evidence>
<evidence type="ECO:0000256" key="1">
    <source>
        <dbReference type="ARBA" id="ARBA00004123"/>
    </source>
</evidence>
<evidence type="ECO:0000256" key="2">
    <source>
        <dbReference type="ARBA" id="ARBA00006168"/>
    </source>
</evidence>
<feature type="region of interest" description="Disordered" evidence="8">
    <location>
        <begin position="794"/>
        <end position="841"/>
    </location>
</feature>
<dbReference type="Gene3D" id="3.40.50.300">
    <property type="entry name" value="P-loop containing nucleotide triphosphate hydrolases"/>
    <property type="match status" value="1"/>
</dbReference>
<keyword evidence="6" id="KW-0539">Nucleus</keyword>
<keyword evidence="4" id="KW-0227">DNA damage</keyword>
<gene>
    <name evidence="10" type="ORF">GJ744_005050</name>
</gene>
<dbReference type="InterPro" id="IPR057927">
    <property type="entry name" value="RAD24-like_helical"/>
</dbReference>
<protein>
    <recommendedName>
        <fullName evidence="9">Checkpoint protein RAD24-like helical bundle domain-containing protein</fullName>
    </recommendedName>
</protein>
<organism evidence="10 11">
    <name type="scientific">Endocarpon pusillum</name>
    <dbReference type="NCBI Taxonomy" id="364733"/>
    <lineage>
        <taxon>Eukaryota</taxon>
        <taxon>Fungi</taxon>
        <taxon>Dikarya</taxon>
        <taxon>Ascomycota</taxon>
        <taxon>Pezizomycotina</taxon>
        <taxon>Eurotiomycetes</taxon>
        <taxon>Chaetothyriomycetidae</taxon>
        <taxon>Verrucariales</taxon>
        <taxon>Verrucariaceae</taxon>
        <taxon>Endocarpon</taxon>
    </lineage>
</organism>
<dbReference type="GO" id="GO:0005634">
    <property type="term" value="C:nucleus"/>
    <property type="evidence" value="ECO:0007669"/>
    <property type="project" value="UniProtKB-SubCell"/>
</dbReference>
<dbReference type="GO" id="GO:0003689">
    <property type="term" value="F:DNA clamp loader activity"/>
    <property type="evidence" value="ECO:0007669"/>
    <property type="project" value="TreeGrafter"/>
</dbReference>
<comment type="caution">
    <text evidence="10">The sequence shown here is derived from an EMBL/GenBank/DDBJ whole genome shotgun (WGS) entry which is preliminary data.</text>
</comment>
<feature type="compositionally biased region" description="Low complexity" evidence="8">
    <location>
        <begin position="470"/>
        <end position="486"/>
    </location>
</feature>
<evidence type="ECO:0000256" key="8">
    <source>
        <dbReference type="SAM" id="MobiDB-lite"/>
    </source>
</evidence>
<feature type="compositionally biased region" description="Basic and acidic residues" evidence="8">
    <location>
        <begin position="67"/>
        <end position="78"/>
    </location>
</feature>
<reference evidence="10" key="1">
    <citation type="submission" date="2020-02" db="EMBL/GenBank/DDBJ databases">
        <authorList>
            <person name="Palmer J.M."/>
        </authorList>
    </citation>
    <scope>NUCLEOTIDE SEQUENCE</scope>
    <source>
        <strain evidence="10">EPUS1.4</strain>
        <tissue evidence="10">Thallus</tissue>
    </source>
</reference>
<dbReference type="GO" id="GO:0006281">
    <property type="term" value="P:DNA repair"/>
    <property type="evidence" value="ECO:0007669"/>
    <property type="project" value="InterPro"/>
</dbReference>
<dbReference type="GO" id="GO:0000077">
    <property type="term" value="P:DNA damage checkpoint signaling"/>
    <property type="evidence" value="ECO:0007669"/>
    <property type="project" value="TreeGrafter"/>
</dbReference>
<dbReference type="Pfam" id="PF03215">
    <property type="entry name" value="Rad17"/>
    <property type="match status" value="1"/>
</dbReference>
<evidence type="ECO:0000256" key="7">
    <source>
        <dbReference type="ARBA" id="ARBA00023306"/>
    </source>
</evidence>
<evidence type="ECO:0000259" key="9">
    <source>
        <dbReference type="Pfam" id="PF25812"/>
    </source>
</evidence>
<dbReference type="Proteomes" id="UP000606974">
    <property type="component" value="Unassembled WGS sequence"/>
</dbReference>
<evidence type="ECO:0000313" key="11">
    <source>
        <dbReference type="Proteomes" id="UP000606974"/>
    </source>
</evidence>
<evidence type="ECO:0000256" key="6">
    <source>
        <dbReference type="ARBA" id="ARBA00023242"/>
    </source>
</evidence>
<comment type="subcellular location">
    <subcellularLocation>
        <location evidence="1">Nucleus</location>
    </subcellularLocation>
</comment>
<dbReference type="EMBL" id="JAACFV010000219">
    <property type="protein sequence ID" value="KAF7502791.1"/>
    <property type="molecule type" value="Genomic_DNA"/>
</dbReference>
<proteinExistence type="inferred from homology"/>
<keyword evidence="11" id="KW-1185">Reference proteome</keyword>
<accession>A0A8H7A8Z1</accession>
<dbReference type="InterPro" id="IPR027417">
    <property type="entry name" value="P-loop_NTPase"/>
</dbReference>
<feature type="domain" description="Checkpoint protein RAD24-like helical bundle" evidence="9">
    <location>
        <begin position="502"/>
        <end position="620"/>
    </location>
</feature>
<keyword evidence="5" id="KW-0067">ATP-binding</keyword>
<feature type="region of interest" description="Disordered" evidence="8">
    <location>
        <begin position="1"/>
        <end position="117"/>
    </location>
</feature>
<dbReference type="GO" id="GO:0005524">
    <property type="term" value="F:ATP binding"/>
    <property type="evidence" value="ECO:0007669"/>
    <property type="project" value="UniProtKB-KW"/>
</dbReference>
<sequence>MTLPPGKRQRRLILSDDDEPVVKTRRAPPRLASVPAKTLPTRKSTQQNGVPKKAKGNISPKHSPKSSPEKGTRGDLKIKKQSKSLHTFFGRATEEQRWARKDKTPPSILEDGENGDDIEDDSLDEAFTEFADAEADENKVLDRRKAAELTLRTGALKPFGNGIPSSTKFAKPSTPAAKGDKAFSAHENDVFSRPWAERFAPVSLDELAVHKKKVTDVKNWLSAVLQGRDRRRLLVLKGPAGSGKTTAMSLLSKAMGFGISEWRSPTVADSGLNSFSAQFDDFLNRAGAFGTLNFSGDKSQLDQTATPTDPEKRVLLVEEFPSTMTLFSSALASFRNVLLQYLAAAVPPRSAAFEQSKSYLTSHPPLVLIISESLLTSATASTDSFTAHRLLGPDLCNHPCATILEFNPIAPTLVTKALELAIRKEARVSKRRRVPGPAVLKRLSELGDVRNAVNGLEFLCVRGDADSDWGGTTATKNNKSNKSSSGLTSMEKDSLELVTQREATLGIFHAVGKVVWNKREEHQIADPTSEPPPKPPDHLSALDRLKVSQVDTDELLNEIGTDIQTFRAALHENYILSCNGSQFTDSAANCTDFLSDSDLISPSSRQLTRSSRSNLGAGGSLTQAGGGVDMLRQNEISFQIAVRGLLFSLPSPVSRASHPNGRKGDSFKMFYPASLKIWKPSEEIYDLISLEMGRMLTPAGTGSPGSANHGGSRGEGVESWRSRSFSSFLPVEHDHDIGAAQEEGAQGDSSPPRVWATRDEVLIERLPYMARFKSGNTREIKKITQLHGIQLNGEDEADEHSTEAAEVDLSAADETTDRAVSASPRKGGSGSGSWRGVDVKRQDLMMRSNRVGLSVENEEARLEKLYISEDDIEDD</sequence>
<evidence type="ECO:0000256" key="5">
    <source>
        <dbReference type="ARBA" id="ARBA00022840"/>
    </source>
</evidence>
<name>A0A8H7A8Z1_9EURO</name>
<keyword evidence="7" id="KW-0131">Cell cycle</keyword>
<comment type="similarity">
    <text evidence="2">Belongs to the rad17/RAD24 family.</text>
</comment>
<dbReference type="GO" id="GO:0003682">
    <property type="term" value="F:chromatin binding"/>
    <property type="evidence" value="ECO:0007669"/>
    <property type="project" value="TreeGrafter"/>
</dbReference>
<dbReference type="PANTHER" id="PTHR12172:SF0">
    <property type="entry name" value="CELL CYCLE CHECKPOINT PROTEIN RAD17"/>
    <property type="match status" value="1"/>
</dbReference>
<dbReference type="Pfam" id="PF25812">
    <property type="entry name" value="RAD24_helical"/>
    <property type="match status" value="1"/>
</dbReference>